<feature type="transmembrane region" description="Helical" evidence="6">
    <location>
        <begin position="206"/>
        <end position="224"/>
    </location>
</feature>
<evidence type="ECO:0000256" key="5">
    <source>
        <dbReference type="ARBA" id="ARBA00023136"/>
    </source>
</evidence>
<feature type="transmembrane region" description="Helical" evidence="6">
    <location>
        <begin position="547"/>
        <end position="568"/>
    </location>
</feature>
<evidence type="ECO:0000256" key="3">
    <source>
        <dbReference type="ARBA" id="ARBA00022692"/>
    </source>
</evidence>
<dbReference type="PANTHER" id="PTHR33406">
    <property type="entry name" value="MEMBRANE PROTEIN MJ1562-RELATED"/>
    <property type="match status" value="1"/>
</dbReference>
<feature type="domain" description="SSD" evidence="7">
    <location>
        <begin position="208"/>
        <end position="328"/>
    </location>
</feature>
<protein>
    <submittedName>
        <fullName evidence="8">Drug exporter of the RND superfamily</fullName>
    </submittedName>
</protein>
<evidence type="ECO:0000256" key="6">
    <source>
        <dbReference type="SAM" id="Phobius"/>
    </source>
</evidence>
<feature type="transmembrane region" description="Helical" evidence="6">
    <location>
        <begin position="272"/>
        <end position="301"/>
    </location>
</feature>
<keyword evidence="2" id="KW-1003">Cell membrane</keyword>
<feature type="transmembrane region" description="Helical" evidence="6">
    <location>
        <begin position="307"/>
        <end position="329"/>
    </location>
</feature>
<dbReference type="InterPro" id="IPR050545">
    <property type="entry name" value="Mycobact_MmpL"/>
</dbReference>
<dbReference type="AlphaFoldDB" id="A0AAX2EDI6"/>
<dbReference type="PROSITE" id="PS50156">
    <property type="entry name" value="SSD"/>
    <property type="match status" value="1"/>
</dbReference>
<comment type="subcellular location">
    <subcellularLocation>
        <location evidence="1">Cell membrane</location>
        <topology evidence="1">Multi-pass membrane protein</topology>
    </subcellularLocation>
</comment>
<feature type="transmembrane region" description="Helical" evidence="6">
    <location>
        <begin position="230"/>
        <end position="251"/>
    </location>
</feature>
<reference evidence="8 9" key="1">
    <citation type="submission" date="2016-10" db="EMBL/GenBank/DDBJ databases">
        <authorList>
            <person name="Varghese N."/>
            <person name="Submissions S."/>
        </authorList>
    </citation>
    <scope>NUCLEOTIDE SEQUENCE [LARGE SCALE GENOMIC DNA]</scope>
    <source>
        <strain evidence="8 9">DSM 21619</strain>
    </source>
</reference>
<feature type="transmembrane region" description="Helical" evidence="6">
    <location>
        <begin position="365"/>
        <end position="382"/>
    </location>
</feature>
<evidence type="ECO:0000313" key="9">
    <source>
        <dbReference type="Proteomes" id="UP000199735"/>
    </source>
</evidence>
<gene>
    <name evidence="8" type="ORF">SAMN04489762_1196</name>
</gene>
<dbReference type="Gene3D" id="1.20.1640.10">
    <property type="entry name" value="Multidrug efflux transporter AcrB transmembrane domain"/>
    <property type="match status" value="2"/>
</dbReference>
<feature type="transmembrane region" description="Helical" evidence="6">
    <location>
        <begin position="630"/>
        <end position="655"/>
    </location>
</feature>
<feature type="transmembrane region" description="Helical" evidence="6">
    <location>
        <begin position="588"/>
        <end position="609"/>
    </location>
</feature>
<dbReference type="Pfam" id="PF03176">
    <property type="entry name" value="MMPL"/>
    <property type="match status" value="2"/>
</dbReference>
<proteinExistence type="predicted"/>
<dbReference type="EMBL" id="FOCD01000001">
    <property type="protein sequence ID" value="SEM84879.1"/>
    <property type="molecule type" value="Genomic_DNA"/>
</dbReference>
<name>A0AAX2EDI6_9BACI</name>
<dbReference type="PANTHER" id="PTHR33406:SF13">
    <property type="entry name" value="MEMBRANE PROTEIN YDFJ"/>
    <property type="match status" value="1"/>
</dbReference>
<feature type="transmembrane region" description="Helical" evidence="6">
    <location>
        <begin position="661"/>
        <end position="681"/>
    </location>
</feature>
<evidence type="ECO:0000313" key="8">
    <source>
        <dbReference type="EMBL" id="SEM84879.1"/>
    </source>
</evidence>
<keyword evidence="3 6" id="KW-0812">Transmembrane</keyword>
<evidence type="ECO:0000256" key="2">
    <source>
        <dbReference type="ARBA" id="ARBA00022475"/>
    </source>
</evidence>
<evidence type="ECO:0000256" key="4">
    <source>
        <dbReference type="ARBA" id="ARBA00022989"/>
    </source>
</evidence>
<feature type="transmembrane region" description="Helical" evidence="6">
    <location>
        <begin position="20"/>
        <end position="37"/>
    </location>
</feature>
<dbReference type="Proteomes" id="UP000199735">
    <property type="component" value="Unassembled WGS sequence"/>
</dbReference>
<accession>A0AAX2EDI6</accession>
<evidence type="ECO:0000256" key="1">
    <source>
        <dbReference type="ARBA" id="ARBA00004651"/>
    </source>
</evidence>
<dbReference type="InterPro" id="IPR000731">
    <property type="entry name" value="SSD"/>
</dbReference>
<keyword evidence="4 6" id="KW-1133">Transmembrane helix</keyword>
<sequence>MSTLLYRLGKWCALHKKTVLAGWVAFIAIIFISAFLLKPSFSGDMSIPGTPSEEANELLQDEFPSGSDAGSLRIVFGAEGNEKLTSESSQQAISDVLDKIMEDDEVASAANPFEAQTVSADGAVAYADITYKEAAADVPESSVEHAEKSIEIAENEGLQVAMKGDIIPSEVEIGGISEVIGIVMAFIVLSITFASFVIAGLPIFNALLGLVASIGVTLIGASMFDITSFSLSLSVMIGLAVGIDYALFIFSKHRQQVRDGIEINESIARANGTAGGAVIFAGLTVIVALCGLTVIGIPFLAAMGITAALSVLFAVLVSITAGPAVLALVGKRIDKKNRLLSKSSKNQKGQTDSNAWGRFVTKQPLIVAIISIVILVIISIPATDLRLGLPDDGMKVEDDPARQAYDLLADGFGEGFNGPLAVLVDASGTSGDQTVQFQKATEEIGNLDNVSQVTPAMPNESGKYAIVNVIPETGPNDSGTADLVHDIRKLSLNDGGENIEFRVTGLTAINIDIAEKLNDAIPIFGVIIVGFAFILLMVVFRSLLVPLTAVSGFLLTMTATLGFSVFILQDGYLNSLLGIPQEGPILAFLPILVIGILFGLAMDYQVFLVSRMHEEYTITKDPVRSILAGLKYSGPVVTAAGLIMIFVFAGFIFAGDTMIKSMGLALTFGVLFDAFIVRLALIPAIMKLMGHATWYLPKWLDKIIPNVDIEGHKLSEKLSEQNENVSAQGNKLKTN</sequence>
<comment type="caution">
    <text evidence="8">The sequence shown here is derived from an EMBL/GenBank/DDBJ whole genome shotgun (WGS) entry which is preliminary data.</text>
</comment>
<dbReference type="RefSeq" id="WP_093880030.1">
    <property type="nucleotide sequence ID" value="NZ_FOCD01000001.1"/>
</dbReference>
<feature type="transmembrane region" description="Helical" evidence="6">
    <location>
        <begin position="520"/>
        <end position="540"/>
    </location>
</feature>
<dbReference type="InterPro" id="IPR004869">
    <property type="entry name" value="MMPL_dom"/>
</dbReference>
<feature type="transmembrane region" description="Helical" evidence="6">
    <location>
        <begin position="179"/>
        <end position="199"/>
    </location>
</feature>
<keyword evidence="5 6" id="KW-0472">Membrane</keyword>
<evidence type="ECO:0000259" key="7">
    <source>
        <dbReference type="PROSITE" id="PS50156"/>
    </source>
</evidence>
<dbReference type="GO" id="GO:0005886">
    <property type="term" value="C:plasma membrane"/>
    <property type="evidence" value="ECO:0007669"/>
    <property type="project" value="UniProtKB-SubCell"/>
</dbReference>
<organism evidence="8 9">
    <name type="scientific">Terribacillus saccharophilus</name>
    <dbReference type="NCBI Taxonomy" id="361277"/>
    <lineage>
        <taxon>Bacteria</taxon>
        <taxon>Bacillati</taxon>
        <taxon>Bacillota</taxon>
        <taxon>Bacilli</taxon>
        <taxon>Bacillales</taxon>
        <taxon>Bacillaceae</taxon>
        <taxon>Terribacillus</taxon>
    </lineage>
</organism>
<dbReference type="SUPFAM" id="SSF82866">
    <property type="entry name" value="Multidrug efflux transporter AcrB transmembrane domain"/>
    <property type="match status" value="2"/>
</dbReference>